<keyword evidence="9" id="KW-1185">Reference proteome</keyword>
<feature type="transmembrane region" description="Helical" evidence="6">
    <location>
        <begin position="1346"/>
        <end position="1369"/>
    </location>
</feature>
<feature type="transmembrane region" description="Helical" evidence="6">
    <location>
        <begin position="971"/>
        <end position="988"/>
    </location>
</feature>
<keyword evidence="3 6" id="KW-1133">Transmembrane helix</keyword>
<reference evidence="9" key="1">
    <citation type="journal article" date="2023" name="Commun. Biol.">
        <title>Genome analysis of Parmales, the sister group of diatoms, reveals the evolutionary specialization of diatoms from phago-mixotrophs to photoautotrophs.</title>
        <authorList>
            <person name="Ban H."/>
            <person name="Sato S."/>
            <person name="Yoshikawa S."/>
            <person name="Yamada K."/>
            <person name="Nakamura Y."/>
            <person name="Ichinomiya M."/>
            <person name="Sato N."/>
            <person name="Blanc-Mathieu R."/>
            <person name="Endo H."/>
            <person name="Kuwata A."/>
            <person name="Ogata H."/>
        </authorList>
    </citation>
    <scope>NUCLEOTIDE SEQUENCE [LARGE SCALE GENOMIC DNA]</scope>
</reference>
<evidence type="ECO:0000256" key="1">
    <source>
        <dbReference type="ARBA" id="ARBA00004141"/>
    </source>
</evidence>
<feature type="region of interest" description="Disordered" evidence="5">
    <location>
        <begin position="532"/>
        <end position="551"/>
    </location>
</feature>
<accession>A0A9W7FZR1</accession>
<dbReference type="OrthoDB" id="296386at2759"/>
<keyword evidence="4 6" id="KW-0472">Membrane</keyword>
<feature type="domain" description="Anoctamin transmembrane" evidence="7">
    <location>
        <begin position="924"/>
        <end position="1417"/>
    </location>
</feature>
<feature type="transmembrane region" description="Helical" evidence="6">
    <location>
        <begin position="1190"/>
        <end position="1216"/>
    </location>
</feature>
<dbReference type="PANTHER" id="PTHR12308:SF73">
    <property type="entry name" value="ANOCTAMIN"/>
    <property type="match status" value="1"/>
</dbReference>
<feature type="compositionally biased region" description="Acidic residues" evidence="5">
    <location>
        <begin position="1567"/>
        <end position="1581"/>
    </location>
</feature>
<dbReference type="Pfam" id="PF04547">
    <property type="entry name" value="Anoctamin"/>
    <property type="match status" value="1"/>
</dbReference>
<evidence type="ECO:0000313" key="9">
    <source>
        <dbReference type="Proteomes" id="UP001165065"/>
    </source>
</evidence>
<keyword evidence="2 6" id="KW-0812">Transmembrane</keyword>
<feature type="region of interest" description="Disordered" evidence="5">
    <location>
        <begin position="364"/>
        <end position="383"/>
    </location>
</feature>
<protein>
    <recommendedName>
        <fullName evidence="7">Anoctamin transmembrane domain-containing protein</fullName>
    </recommendedName>
</protein>
<evidence type="ECO:0000313" key="8">
    <source>
        <dbReference type="EMBL" id="GMI26086.1"/>
    </source>
</evidence>
<dbReference type="EMBL" id="BRYA01000623">
    <property type="protein sequence ID" value="GMI26086.1"/>
    <property type="molecule type" value="Genomic_DNA"/>
</dbReference>
<feature type="transmembrane region" description="Helical" evidence="6">
    <location>
        <begin position="1040"/>
        <end position="1063"/>
    </location>
</feature>
<dbReference type="GO" id="GO:0005254">
    <property type="term" value="F:chloride channel activity"/>
    <property type="evidence" value="ECO:0007669"/>
    <property type="project" value="TreeGrafter"/>
</dbReference>
<feature type="transmembrane region" description="Helical" evidence="6">
    <location>
        <begin position="1112"/>
        <end position="1134"/>
    </location>
</feature>
<dbReference type="PANTHER" id="PTHR12308">
    <property type="entry name" value="ANOCTAMIN"/>
    <property type="match status" value="1"/>
</dbReference>
<gene>
    <name evidence="8" type="ORF">TrCOL_g12162</name>
</gene>
<feature type="region of interest" description="Disordered" evidence="5">
    <location>
        <begin position="622"/>
        <end position="680"/>
    </location>
</feature>
<organism evidence="8 9">
    <name type="scientific">Triparma columacea</name>
    <dbReference type="NCBI Taxonomy" id="722753"/>
    <lineage>
        <taxon>Eukaryota</taxon>
        <taxon>Sar</taxon>
        <taxon>Stramenopiles</taxon>
        <taxon>Ochrophyta</taxon>
        <taxon>Bolidophyceae</taxon>
        <taxon>Parmales</taxon>
        <taxon>Triparmaceae</taxon>
        <taxon>Triparma</taxon>
    </lineage>
</organism>
<feature type="region of interest" description="Disordered" evidence="5">
    <location>
        <begin position="1766"/>
        <end position="1794"/>
    </location>
</feature>
<comment type="caution">
    <text evidence="8">The sequence shown here is derived from an EMBL/GenBank/DDBJ whole genome shotgun (WGS) entry which is preliminary data.</text>
</comment>
<feature type="compositionally biased region" description="Basic and acidic residues" evidence="5">
    <location>
        <begin position="1436"/>
        <end position="1452"/>
    </location>
</feature>
<dbReference type="InterPro" id="IPR049452">
    <property type="entry name" value="Anoctamin_TM"/>
</dbReference>
<feature type="transmembrane region" description="Helical" evidence="6">
    <location>
        <begin position="1157"/>
        <end position="1178"/>
    </location>
</feature>
<proteinExistence type="predicted"/>
<evidence type="ECO:0000256" key="3">
    <source>
        <dbReference type="ARBA" id="ARBA00022989"/>
    </source>
</evidence>
<feature type="region of interest" description="Disordered" evidence="5">
    <location>
        <begin position="282"/>
        <end position="317"/>
    </location>
</feature>
<evidence type="ECO:0000256" key="2">
    <source>
        <dbReference type="ARBA" id="ARBA00022692"/>
    </source>
</evidence>
<feature type="transmembrane region" description="Helical" evidence="6">
    <location>
        <begin position="1286"/>
        <end position="1312"/>
    </location>
</feature>
<dbReference type="Proteomes" id="UP001165065">
    <property type="component" value="Unassembled WGS sequence"/>
</dbReference>
<feature type="region of interest" description="Disordered" evidence="5">
    <location>
        <begin position="1416"/>
        <end position="1458"/>
    </location>
</feature>
<evidence type="ECO:0000256" key="5">
    <source>
        <dbReference type="SAM" id="MobiDB-lite"/>
    </source>
</evidence>
<feature type="compositionally biased region" description="Basic and acidic residues" evidence="5">
    <location>
        <begin position="1557"/>
        <end position="1566"/>
    </location>
</feature>
<feature type="region of interest" description="Disordered" evidence="5">
    <location>
        <begin position="1500"/>
        <end position="1750"/>
    </location>
</feature>
<comment type="subcellular location">
    <subcellularLocation>
        <location evidence="1">Membrane</location>
        <topology evidence="1">Multi-pass membrane protein</topology>
    </subcellularLocation>
</comment>
<name>A0A9W7FZR1_9STRA</name>
<feature type="compositionally biased region" description="Basic residues" evidence="5">
    <location>
        <begin position="1417"/>
        <end position="1435"/>
    </location>
</feature>
<evidence type="ECO:0000256" key="4">
    <source>
        <dbReference type="ARBA" id="ARBA00023136"/>
    </source>
</evidence>
<feature type="compositionally biased region" description="Acidic residues" evidence="5">
    <location>
        <begin position="1599"/>
        <end position="1615"/>
    </location>
</feature>
<evidence type="ECO:0000259" key="7">
    <source>
        <dbReference type="Pfam" id="PF04547"/>
    </source>
</evidence>
<evidence type="ECO:0000256" key="6">
    <source>
        <dbReference type="SAM" id="Phobius"/>
    </source>
</evidence>
<feature type="compositionally biased region" description="Polar residues" evidence="5">
    <location>
        <begin position="541"/>
        <end position="551"/>
    </location>
</feature>
<dbReference type="InterPro" id="IPR007632">
    <property type="entry name" value="Anoctamin"/>
</dbReference>
<feature type="transmembrane region" description="Helical" evidence="6">
    <location>
        <begin position="1381"/>
        <end position="1399"/>
    </location>
</feature>
<sequence>MSSNEENLNDKKNRFERRVCLGLSTDSSLLTFNSTETPRSSELYQEIELNSGLKGIFSPKTFNSAKKQSPKKLIDIVKHNMSFKKRRESLQNPRAQILSPRVTTSNPTNLLTKDIIEHKIKNDPLQMKRRLNKLAQGIYGNQRMGHDNSVPTFANLNSPVLSSRSIGDFLVEDDNSDVATPRRKTVTHRSRSSNNFNEDDFDFAIVLSPSAEYALWANELDFRSEIDGDWEGIRIGISVGLDSDNKKVFLQKQTCFEAAVDTPQKYDKDGFISPNSKKIKWGSQLTSPSALDPSAASNGDADDKDLEAGGGAIMKSVSSPPLMRIDYSDVENADPNNSVDGWAESGRNHVKLLKEKRDAIEKKLKSKKNGGGDGGSTPTPKEIIPVGIQRKNMFQDFLKALFGTSESNGIVLKRHFPNSTASYVRIYVLDTDTPTTIYYAPIEDDLAKFALQKQKINFGSLVSRTGFGNFDNDDDGGAFGSREFLPAHMHKHTKPSYMASFKKNMKDHYKKLFYSGHINTSTIMAVHPAKNEDPFHKGETGTKNLRSSKSHYNTGKSFSLILSSPHLVHWQNKTPEDPNAHFAHGNGSHSFDLEAETEGTYWLVFRGFLQLQREMVRMAAQRTVGGDHSQHIKGIIRGSKKNAMSKSEMRKRRGRARDTRAAESESTSGPEKGEEKQQQAKRGLFKRILTSFRKYGSSSSLSSFDSEKEDKPAAPPPDYFLGFNSPGTQIWARLRQAGLEGKRVYSLDTSRVMLKLRCPEERLEDVAEVLKMKLKTRDGSYVAFRESIRKKFTSVGDKVSKMDEEKVLFRSSERQKIIDFIARSRIRDSGAELGERTTLGKHVEMRVPLHMHKRLEGLYTSWVTYWSEVNWRDEKKKEANGSATRGSMVGGELPLAVEQDIDIPPSFFVRLMKGSLNQPLDNVASYFGEGVAFYFAWLEHSSKWLILPAFLGLVQFVVQMCLVSWDPPSRPFFAIFIILWSFAVMVSWRQRSNFLGHRWGTLNYEEEETTRPQYHGDYVRCPITQEWVVHYPAWKRYAKCAIGLLLTFSFTAGALIFMLMAYANRDIILARYFNANGEDVNIWDFSLSMIGKTSNNVASVSLTKEHLLDKNLWLIMLVYPTVLGMMLPLINFFFTRLAFMLNDFENYRTDTEYRNHLILKVFSFRFVNYFAALYYYAFLTTDPDNSIFRVASGILVYITVAHWWNILITIYFPLLLHRWKLYKGRVRLRDRIRQLDIKERKAEAEGKNVGSAFRKKQDNMKALLNQAQSSVWEETMLPEHDGFDDFVYAVIQFAYVANFSAVMPLTPLIVLINNLIQIRLDAYKLCRARRRPLATKAGGIGVWEHVLHIVTVLAVLTNCALMATTSSFVRRLIGSIGEWGLLMVVVGWEHLMLLVKYWMQTSISIYPQSVKDDMKRQKFTSTRKRQSAMRAKKERRSVGEVRRSGDKEGGRSEEEEEIYEVGMEDVIVEEINEEEIEQMGGEEEEVGSVEEEEVAVVEEEVVHKEDGGVVNDEEEIGSPLLKTQSPRMSLSPMKVEKDNQEEVQEDLMPALKPNPKYTKDAAKEEDDKGEDCYSDYSDYELPDMGGNVTRGEISIDDGSGTDDEDVEGGEVDEVGDILGSVEIGGHITPRTRRRSERMSKGGRASTNPFGTLLDEEGDRGEEFATGLRQRSPITKRSPPITRRFSPLTKRSPLAEVGAGAKSVRESPKKIRKMPASTKASKAMEWKNQPKVGQSSARSTAKKLKAQGKVGKAGNVTAQKLEGVGGIKKWKPPQQNTLEKKVQSPFAALTEKEEI</sequence>
<feature type="region of interest" description="Disordered" evidence="5">
    <location>
        <begin position="696"/>
        <end position="717"/>
    </location>
</feature>
<dbReference type="GO" id="GO:0016020">
    <property type="term" value="C:membrane"/>
    <property type="evidence" value="ECO:0007669"/>
    <property type="project" value="UniProtKB-SubCell"/>
</dbReference>